<feature type="chain" id="PRO_5046885157" evidence="2">
    <location>
        <begin position="17"/>
        <end position="202"/>
    </location>
</feature>
<keyword evidence="2" id="KW-0732">Signal</keyword>
<name>A0A6J0BFB1_NEOLC</name>
<dbReference type="Proteomes" id="UP000829291">
    <property type="component" value="Chromosome 6"/>
</dbReference>
<keyword evidence="3" id="KW-1185">Reference proteome</keyword>
<evidence type="ECO:0000313" key="4">
    <source>
        <dbReference type="RefSeq" id="XP_015512403.2"/>
    </source>
</evidence>
<proteinExistence type="predicted"/>
<evidence type="ECO:0000256" key="2">
    <source>
        <dbReference type="SAM" id="SignalP"/>
    </source>
</evidence>
<reference evidence="4" key="1">
    <citation type="submission" date="2025-08" db="UniProtKB">
        <authorList>
            <consortium name="RefSeq"/>
        </authorList>
    </citation>
    <scope>IDENTIFICATION</scope>
    <source>
        <tissue evidence="4">Thorax and Abdomen</tissue>
    </source>
</reference>
<feature type="region of interest" description="Disordered" evidence="1">
    <location>
        <begin position="19"/>
        <end position="101"/>
    </location>
</feature>
<dbReference type="GeneID" id="107218887"/>
<dbReference type="OrthoDB" id="7665616at2759"/>
<accession>A0A6J0BFB1</accession>
<dbReference type="InterPro" id="IPR006170">
    <property type="entry name" value="PBP/GOBP"/>
</dbReference>
<feature type="compositionally biased region" description="Basic and acidic residues" evidence="1">
    <location>
        <begin position="29"/>
        <end position="38"/>
    </location>
</feature>
<dbReference type="RefSeq" id="XP_015512403.2">
    <property type="nucleotide sequence ID" value="XM_015656917.2"/>
</dbReference>
<dbReference type="KEGG" id="nlo:107218887"/>
<evidence type="ECO:0000313" key="3">
    <source>
        <dbReference type="Proteomes" id="UP000829291"/>
    </source>
</evidence>
<feature type="compositionally biased region" description="Acidic residues" evidence="1">
    <location>
        <begin position="79"/>
        <end position="90"/>
    </location>
</feature>
<dbReference type="Gene3D" id="1.10.238.20">
    <property type="entry name" value="Pheromone/general odorant binding protein domain"/>
    <property type="match status" value="1"/>
</dbReference>
<dbReference type="GO" id="GO:0005549">
    <property type="term" value="F:odorant binding"/>
    <property type="evidence" value="ECO:0007669"/>
    <property type="project" value="InterPro"/>
</dbReference>
<dbReference type="SUPFAM" id="SSF47565">
    <property type="entry name" value="Insect pheromone/odorant-binding proteins"/>
    <property type="match status" value="1"/>
</dbReference>
<dbReference type="CDD" id="cd23992">
    <property type="entry name" value="PBP_GOBP"/>
    <property type="match status" value="1"/>
</dbReference>
<evidence type="ECO:0000256" key="1">
    <source>
        <dbReference type="SAM" id="MobiDB-lite"/>
    </source>
</evidence>
<protein>
    <submittedName>
        <fullName evidence="4">Uncharacterized protein LOC107218887</fullName>
    </submittedName>
</protein>
<dbReference type="InterPro" id="IPR036728">
    <property type="entry name" value="PBP_GOBP_sf"/>
</dbReference>
<feature type="compositionally biased region" description="Basic and acidic residues" evidence="1">
    <location>
        <begin position="91"/>
        <end position="101"/>
    </location>
</feature>
<gene>
    <name evidence="4" type="primary">LOC107218887</name>
</gene>
<dbReference type="InParanoid" id="A0A6J0BFB1"/>
<organism evidence="4">
    <name type="scientific">Neodiprion lecontei</name>
    <name type="common">Redheaded pine sawfly</name>
    <dbReference type="NCBI Taxonomy" id="441921"/>
    <lineage>
        <taxon>Eukaryota</taxon>
        <taxon>Metazoa</taxon>
        <taxon>Ecdysozoa</taxon>
        <taxon>Arthropoda</taxon>
        <taxon>Hexapoda</taxon>
        <taxon>Insecta</taxon>
        <taxon>Pterygota</taxon>
        <taxon>Neoptera</taxon>
        <taxon>Endopterygota</taxon>
        <taxon>Hymenoptera</taxon>
        <taxon>Tenthredinoidea</taxon>
        <taxon>Diprionidae</taxon>
        <taxon>Diprioninae</taxon>
        <taxon>Neodiprion</taxon>
    </lineage>
</organism>
<feature type="signal peptide" evidence="2">
    <location>
        <begin position="1"/>
        <end position="16"/>
    </location>
</feature>
<dbReference type="AlphaFoldDB" id="A0A6J0BFB1"/>
<sequence>MRVIAIFVTVLAVSLAAPTESGSYSGEVDASKKVEKSSPEGPLLQDESVQVEKEAEQMNKNPIGTEVKTQEAPDSAASDNEESNDDEESTDKEPPYKKPTIDDYKDICRATTGVTFEQVAILGEKLDDDAPQEMKCYVQCMEEYLGNVRDKVLERYDTMFYKTLQLVDENKDKGYEICDSIVTDDPCHSSYLKFACYFRAGK</sequence>
<dbReference type="Pfam" id="PF01395">
    <property type="entry name" value="PBP_GOBP"/>
    <property type="match status" value="1"/>
</dbReference>